<accession>A0A1Y6IRV6</accession>
<dbReference type="OrthoDB" id="9789605at2"/>
<protein>
    <submittedName>
        <fullName evidence="3">Acetyltransferase (GNAT) family protein</fullName>
    </submittedName>
    <submittedName>
        <fullName evidence="2">GNAT family N-acetyltransferase</fullName>
        <ecNumber evidence="2">2.3.1.-</ecNumber>
    </submittedName>
</protein>
<evidence type="ECO:0000313" key="3">
    <source>
        <dbReference type="EMBL" id="SMR98793.1"/>
    </source>
</evidence>
<dbReference type="EC" id="2.3.1.-" evidence="2"/>
<dbReference type="InterPro" id="IPR016181">
    <property type="entry name" value="Acyl_CoA_acyltransferase"/>
</dbReference>
<reference evidence="2 5" key="2">
    <citation type="submission" date="2023-11" db="EMBL/GenBank/DDBJ databases">
        <title>Plant-associative lifestyle of Vibrio porteresiae and its evolutionary dynamics.</title>
        <authorList>
            <person name="Rameshkumar N."/>
            <person name="Kirti K."/>
        </authorList>
    </citation>
    <scope>NUCLEOTIDE SEQUENCE [LARGE SCALE GENOMIC DNA]</scope>
    <source>
        <strain evidence="2 5">MSSRF38</strain>
    </source>
</reference>
<gene>
    <name evidence="2" type="ORF">SBX37_16235</name>
    <name evidence="3" type="ORF">VIM7927_00005</name>
</gene>
<evidence type="ECO:0000313" key="4">
    <source>
        <dbReference type="Proteomes" id="UP000196125"/>
    </source>
</evidence>
<keyword evidence="2" id="KW-0012">Acyltransferase</keyword>
<evidence type="ECO:0000313" key="5">
    <source>
        <dbReference type="Proteomes" id="UP001283366"/>
    </source>
</evidence>
<feature type="domain" description="N-acetyltransferase" evidence="1">
    <location>
        <begin position="1"/>
        <end position="148"/>
    </location>
</feature>
<dbReference type="Gene3D" id="3.40.630.30">
    <property type="match status" value="1"/>
</dbReference>
<name>A0A1Y6IRV6_9VIBR</name>
<sequence>MEISEAGPEDLQFLVDLVIDVAQEDIFPYLSQAGVDYFLSIVGTELKQVLEQPERRAYKAVIGGNIVGFGIICHGYYITHLFVAKEAQGCGLGQRLLNLLLANATKSVIELWSSLNALSFYLRNGFEAQGDEQEMNGIRYVPMKRILPKPVDEVI</sequence>
<evidence type="ECO:0000313" key="2">
    <source>
        <dbReference type="EMBL" id="MDW6004407.1"/>
    </source>
</evidence>
<dbReference type="EMBL" id="FXXI01000001">
    <property type="protein sequence ID" value="SMR98793.1"/>
    <property type="molecule type" value="Genomic_DNA"/>
</dbReference>
<dbReference type="AlphaFoldDB" id="A0A1Y6IRV6"/>
<reference evidence="3 4" key="1">
    <citation type="submission" date="2017-05" db="EMBL/GenBank/DDBJ databases">
        <authorList>
            <person name="Song R."/>
            <person name="Chenine A.L."/>
            <person name="Ruprecht R.M."/>
        </authorList>
    </citation>
    <scope>NUCLEOTIDE SEQUENCE [LARGE SCALE GENOMIC DNA]</scope>
    <source>
        <strain evidence="3 4">CECT 7927</strain>
    </source>
</reference>
<dbReference type="EMBL" id="JAWRCO010000001">
    <property type="protein sequence ID" value="MDW6004407.1"/>
    <property type="molecule type" value="Genomic_DNA"/>
</dbReference>
<dbReference type="GO" id="GO:0016747">
    <property type="term" value="F:acyltransferase activity, transferring groups other than amino-acyl groups"/>
    <property type="evidence" value="ECO:0007669"/>
    <property type="project" value="InterPro"/>
</dbReference>
<dbReference type="CDD" id="cd04301">
    <property type="entry name" value="NAT_SF"/>
    <property type="match status" value="1"/>
</dbReference>
<organism evidence="3 4">
    <name type="scientific">Vibrio mangrovi</name>
    <dbReference type="NCBI Taxonomy" id="474394"/>
    <lineage>
        <taxon>Bacteria</taxon>
        <taxon>Pseudomonadati</taxon>
        <taxon>Pseudomonadota</taxon>
        <taxon>Gammaproteobacteria</taxon>
        <taxon>Vibrionales</taxon>
        <taxon>Vibrionaceae</taxon>
        <taxon>Vibrio</taxon>
    </lineage>
</organism>
<dbReference type="PROSITE" id="PS51186">
    <property type="entry name" value="GNAT"/>
    <property type="match status" value="1"/>
</dbReference>
<evidence type="ECO:0000259" key="1">
    <source>
        <dbReference type="PROSITE" id="PS51186"/>
    </source>
</evidence>
<dbReference type="RefSeq" id="WP_087478887.1">
    <property type="nucleotide sequence ID" value="NZ_AP024883.1"/>
</dbReference>
<proteinExistence type="predicted"/>
<keyword evidence="3" id="KW-0808">Transferase</keyword>
<dbReference type="Pfam" id="PF13673">
    <property type="entry name" value="Acetyltransf_10"/>
    <property type="match status" value="1"/>
</dbReference>
<dbReference type="Proteomes" id="UP001283366">
    <property type="component" value="Unassembled WGS sequence"/>
</dbReference>
<dbReference type="InterPro" id="IPR000182">
    <property type="entry name" value="GNAT_dom"/>
</dbReference>
<dbReference type="Proteomes" id="UP000196125">
    <property type="component" value="Unassembled WGS sequence"/>
</dbReference>
<keyword evidence="5" id="KW-1185">Reference proteome</keyword>
<dbReference type="SUPFAM" id="SSF55729">
    <property type="entry name" value="Acyl-CoA N-acyltransferases (Nat)"/>
    <property type="match status" value="1"/>
</dbReference>